<evidence type="ECO:0008006" key="4">
    <source>
        <dbReference type="Google" id="ProtNLM"/>
    </source>
</evidence>
<feature type="transmembrane region" description="Helical" evidence="1">
    <location>
        <begin position="20"/>
        <end position="39"/>
    </location>
</feature>
<dbReference type="EMBL" id="CP017634">
    <property type="protein sequence ID" value="ATW26154.1"/>
    <property type="molecule type" value="Genomic_DNA"/>
</dbReference>
<sequence>MTDTIQRGIYAGLAGSMGDLVIHSIGYFIFGTTLTAHYISQLIFPFAKVTAIKFAFGLATHLFVGAIAGILLALIFQKFGSDYPYYKGVGLGIVLWIAHVAVIPNLVAPRPYLYRTELEALVDLIAHTTFGVLSTLYLLRTTKNIKQHLDTE</sequence>
<proteinExistence type="predicted"/>
<keyword evidence="1" id="KW-1133">Transmembrane helix</keyword>
<name>A0A3G1KUQ4_FORW1</name>
<feature type="transmembrane region" description="Helical" evidence="1">
    <location>
        <begin position="51"/>
        <end position="76"/>
    </location>
</feature>
<dbReference type="AlphaFoldDB" id="A0A3G1KUQ4"/>
<protein>
    <recommendedName>
        <fullName evidence="4">DUF1440 domain-containing protein</fullName>
    </recommendedName>
</protein>
<keyword evidence="3" id="KW-1185">Reference proteome</keyword>
<dbReference type="RefSeq" id="WP_148135431.1">
    <property type="nucleotide sequence ID" value="NZ_CP017634.1"/>
</dbReference>
<feature type="transmembrane region" description="Helical" evidence="1">
    <location>
        <begin position="120"/>
        <end position="139"/>
    </location>
</feature>
<evidence type="ECO:0000313" key="3">
    <source>
        <dbReference type="Proteomes" id="UP000323521"/>
    </source>
</evidence>
<gene>
    <name evidence="2" type="ORF">DCMF_16485</name>
</gene>
<accession>A0A3G1KUQ4</accession>
<evidence type="ECO:0000256" key="1">
    <source>
        <dbReference type="SAM" id="Phobius"/>
    </source>
</evidence>
<keyword evidence="1" id="KW-0472">Membrane</keyword>
<dbReference type="KEGG" id="fwa:DCMF_16485"/>
<feature type="transmembrane region" description="Helical" evidence="1">
    <location>
        <begin position="88"/>
        <end position="108"/>
    </location>
</feature>
<organism evidence="2 3">
    <name type="scientific">Formimonas warabiya</name>
    <dbReference type="NCBI Taxonomy" id="1761012"/>
    <lineage>
        <taxon>Bacteria</taxon>
        <taxon>Bacillati</taxon>
        <taxon>Bacillota</taxon>
        <taxon>Clostridia</taxon>
        <taxon>Eubacteriales</taxon>
        <taxon>Peptococcaceae</taxon>
        <taxon>Candidatus Formimonas</taxon>
    </lineage>
</organism>
<reference evidence="2 3" key="1">
    <citation type="submission" date="2016-10" db="EMBL/GenBank/DDBJ databases">
        <title>Complete Genome Sequence of Peptococcaceae strain DCMF.</title>
        <authorList>
            <person name="Edwards R.J."/>
            <person name="Holland S.I."/>
            <person name="Deshpande N.P."/>
            <person name="Wong Y.K."/>
            <person name="Ertan H."/>
            <person name="Manefield M."/>
            <person name="Russell T.L."/>
            <person name="Lee M.J."/>
        </authorList>
    </citation>
    <scope>NUCLEOTIDE SEQUENCE [LARGE SCALE GENOMIC DNA]</scope>
    <source>
        <strain evidence="2 3">DCMF</strain>
    </source>
</reference>
<dbReference type="OrthoDB" id="1798220at2"/>
<keyword evidence="1" id="KW-0812">Transmembrane</keyword>
<dbReference type="Proteomes" id="UP000323521">
    <property type="component" value="Chromosome"/>
</dbReference>
<evidence type="ECO:0000313" key="2">
    <source>
        <dbReference type="EMBL" id="ATW26154.1"/>
    </source>
</evidence>